<dbReference type="Pfam" id="PF04606">
    <property type="entry name" value="Ogr_Delta"/>
    <property type="match status" value="1"/>
</dbReference>
<dbReference type="Proteomes" id="UP001598201">
    <property type="component" value="Unassembled WGS sequence"/>
</dbReference>
<organism evidence="2 3">
    <name type="scientific">Rahnella sp. (strain Y9602)</name>
    <dbReference type="NCBI Taxonomy" id="2703885"/>
    <lineage>
        <taxon>Bacteria</taxon>
        <taxon>Pseudomonadati</taxon>
        <taxon>Pseudomonadota</taxon>
        <taxon>Gammaproteobacteria</taxon>
        <taxon>Enterobacterales</taxon>
        <taxon>Yersiniaceae</taxon>
        <taxon>Rahnella</taxon>
    </lineage>
</organism>
<dbReference type="InterPro" id="IPR007684">
    <property type="entry name" value="Znf_Ogr/Delta"/>
</dbReference>
<evidence type="ECO:0000313" key="3">
    <source>
        <dbReference type="Proteomes" id="UP001598201"/>
    </source>
</evidence>
<protein>
    <submittedName>
        <fullName evidence="2">Ogr/Delta-like zinc finger family protein</fullName>
    </submittedName>
</protein>
<dbReference type="EMBL" id="JBHUCJ010000014">
    <property type="protein sequence ID" value="MFD3223560.1"/>
    <property type="molecule type" value="Genomic_DNA"/>
</dbReference>
<evidence type="ECO:0000259" key="1">
    <source>
        <dbReference type="Pfam" id="PF04606"/>
    </source>
</evidence>
<evidence type="ECO:0000313" key="2">
    <source>
        <dbReference type="EMBL" id="MFD3223560.1"/>
    </source>
</evidence>
<gene>
    <name evidence="2" type="ORF">ACFPK4_08435</name>
</gene>
<name>A0ABW6CEC6_RAHSY</name>
<feature type="domain" description="Zinc finger Ogr/Delta-type" evidence="1">
    <location>
        <begin position="8"/>
        <end position="53"/>
    </location>
</feature>
<sequence length="112" mass="12734">MRILKVVCPECEANATIKKTNRKHKLLSDVYCACGDLECGHTFVLTLAYSHTLSPSAKTHFDTVKNLVGSIQTDEQEEMVKYLQASVMASRKAEQLSREARMPVVRRRKTYE</sequence>
<proteinExistence type="predicted"/>
<comment type="caution">
    <text evidence="2">The sequence shown here is derived from an EMBL/GenBank/DDBJ whole genome shotgun (WGS) entry which is preliminary data.</text>
</comment>
<keyword evidence="3" id="KW-1185">Reference proteome</keyword>
<accession>A0ABW6CEC6</accession>
<dbReference type="RefSeq" id="WP_379671736.1">
    <property type="nucleotide sequence ID" value="NZ_JBHUCJ010000014.1"/>
</dbReference>
<reference evidence="2 3" key="1">
    <citation type="submission" date="2024-09" db="EMBL/GenBank/DDBJ databases">
        <title>Genomes of Rahnella.</title>
        <authorList>
            <person name="Mnguni F.C."/>
            <person name="Shin G.Y."/>
            <person name="Coutinho T."/>
        </authorList>
    </citation>
    <scope>NUCLEOTIDE SEQUENCE [LARGE SCALE GENOMIC DNA]</scope>
    <source>
        <strain evidence="2 3">20WA0057</strain>
    </source>
</reference>